<dbReference type="Proteomes" id="UP000006322">
    <property type="component" value="Unassembled WGS sequence"/>
</dbReference>
<evidence type="ECO:0000313" key="8">
    <source>
        <dbReference type="EMBL" id="GAC32183.1"/>
    </source>
</evidence>
<dbReference type="InterPro" id="IPR017850">
    <property type="entry name" value="Alkaline_phosphatase_core_sf"/>
</dbReference>
<dbReference type="InterPro" id="IPR024607">
    <property type="entry name" value="Sulfatase_CS"/>
</dbReference>
<proteinExistence type="inferred from homology"/>
<dbReference type="GO" id="GO:0046872">
    <property type="term" value="F:metal ion binding"/>
    <property type="evidence" value="ECO:0007669"/>
    <property type="project" value="UniProtKB-KW"/>
</dbReference>
<comment type="caution">
    <text evidence="8">The sequence shown here is derived from an EMBL/GenBank/DDBJ whole genome shotgun (WGS) entry which is preliminary data.</text>
</comment>
<dbReference type="CDD" id="cd16144">
    <property type="entry name" value="ARS_like"/>
    <property type="match status" value="1"/>
</dbReference>
<dbReference type="EC" id="3.1.6.12" evidence="8"/>
<keyword evidence="2" id="KW-0479">Metal-binding</keyword>
<dbReference type="RefSeq" id="WP_007103982.1">
    <property type="nucleotide sequence ID" value="NZ_BAER01000033.1"/>
</dbReference>
<evidence type="ECO:0000259" key="7">
    <source>
        <dbReference type="Pfam" id="PF00884"/>
    </source>
</evidence>
<feature type="chain" id="PRO_5003902306" evidence="6">
    <location>
        <begin position="30"/>
        <end position="482"/>
    </location>
</feature>
<reference evidence="9" key="1">
    <citation type="journal article" date="2014" name="Environ. Microbiol.">
        <title>Comparative genomics of the marine bacterial genus Glaciecola reveals the high degree of genomic diversity and genomic characteristic for cold adaptation.</title>
        <authorList>
            <person name="Qin Q.L."/>
            <person name="Xie B.B."/>
            <person name="Yu Y."/>
            <person name="Shu Y.L."/>
            <person name="Rong J.C."/>
            <person name="Zhang Y.J."/>
            <person name="Zhao D.L."/>
            <person name="Chen X.L."/>
            <person name="Zhang X.Y."/>
            <person name="Chen B."/>
            <person name="Zhou B.C."/>
            <person name="Zhang Y.Z."/>
        </authorList>
    </citation>
    <scope>NUCLEOTIDE SEQUENCE [LARGE SCALE GENOMIC DNA]</scope>
    <source>
        <strain evidence="9">LMG 21857</strain>
    </source>
</reference>
<dbReference type="AlphaFoldDB" id="K6ZTN0"/>
<dbReference type="Pfam" id="PF00884">
    <property type="entry name" value="Sulfatase"/>
    <property type="match status" value="1"/>
</dbReference>
<dbReference type="InterPro" id="IPR050738">
    <property type="entry name" value="Sulfatase"/>
</dbReference>
<evidence type="ECO:0000256" key="3">
    <source>
        <dbReference type="ARBA" id="ARBA00022801"/>
    </source>
</evidence>
<evidence type="ECO:0000256" key="4">
    <source>
        <dbReference type="ARBA" id="ARBA00022837"/>
    </source>
</evidence>
<dbReference type="EMBL" id="BAER01000033">
    <property type="protein sequence ID" value="GAC32183.1"/>
    <property type="molecule type" value="Genomic_DNA"/>
</dbReference>
<dbReference type="GO" id="GO:0004065">
    <property type="term" value="F:arylsulfatase activity"/>
    <property type="evidence" value="ECO:0007669"/>
    <property type="project" value="TreeGrafter"/>
</dbReference>
<comment type="similarity">
    <text evidence="1">Belongs to the sulfatase family.</text>
</comment>
<dbReference type="PROSITE" id="PS00523">
    <property type="entry name" value="SULFATASE_1"/>
    <property type="match status" value="1"/>
</dbReference>
<dbReference type="PANTHER" id="PTHR42693:SF53">
    <property type="entry name" value="ENDO-4-O-SULFATASE"/>
    <property type="match status" value="1"/>
</dbReference>
<keyword evidence="3 8" id="KW-0378">Hydrolase</keyword>
<feature type="domain" description="Sulfatase N-terminal" evidence="7">
    <location>
        <begin position="38"/>
        <end position="357"/>
    </location>
</feature>
<dbReference type="PROSITE" id="PS00149">
    <property type="entry name" value="SULFATASE_2"/>
    <property type="match status" value="1"/>
</dbReference>
<protein>
    <submittedName>
        <fullName evidence="8">Arylsulfatase B</fullName>
        <ecNumber evidence="8">3.1.6.12</ecNumber>
    </submittedName>
</protein>
<accession>K6ZTN0</accession>
<feature type="signal peptide" evidence="6">
    <location>
        <begin position="1"/>
        <end position="29"/>
    </location>
</feature>
<organism evidence="8 9">
    <name type="scientific">Paraglaciecola polaris LMG 21857</name>
    <dbReference type="NCBI Taxonomy" id="1129793"/>
    <lineage>
        <taxon>Bacteria</taxon>
        <taxon>Pseudomonadati</taxon>
        <taxon>Pseudomonadota</taxon>
        <taxon>Gammaproteobacteria</taxon>
        <taxon>Alteromonadales</taxon>
        <taxon>Alteromonadaceae</taxon>
        <taxon>Paraglaciecola</taxon>
    </lineage>
</organism>
<gene>
    <name evidence="8" type="ORF">GPLA_1268</name>
</gene>
<feature type="region of interest" description="Disordered" evidence="5">
    <location>
        <begin position="294"/>
        <end position="313"/>
    </location>
</feature>
<evidence type="ECO:0000256" key="2">
    <source>
        <dbReference type="ARBA" id="ARBA00022723"/>
    </source>
</evidence>
<keyword evidence="4" id="KW-0106">Calcium</keyword>
<dbReference type="Gene3D" id="3.30.1120.10">
    <property type="match status" value="1"/>
</dbReference>
<keyword evidence="6" id="KW-0732">Signal</keyword>
<evidence type="ECO:0000256" key="1">
    <source>
        <dbReference type="ARBA" id="ARBA00008779"/>
    </source>
</evidence>
<name>K6ZTN0_9ALTE</name>
<sequence>MTKLIQKKFWRNHWLMLAVSVVMPIQSYASQQQETSPPNILFILSDDAGYADFGFQGSDVMRTPNLDKLASQGTVFTQAYVSAAVCGPSRAGILTGKYQQRFGYEENNVPGYMSQSGLTGDDMGLPLDQKTMADYLRERGYKTALIGKWHQGNADRFHPTKRGFDEFYGFRGGARSYFGFGAQNPVSYPEDKLERGFAHFQESKRYLTEALATETVEFIKRNQKHPFFVFLSFNAVHTPMEAKPADLAQFSNLKGKRQQLAAMTLSMDREIGKVLNTLDELGLSDNTLVVFTNDNGGPSDTNASNNGPLSGTKANHLEGGIRVPFIMRWPAGKVSQGEYPNPISTLDLLPTFFSAAGGNEQQLAAIDGVDLLPFIKQENNSPPHSRLYWKKENRAAIRDGNWKLLRFPDRPAELYDLSKDISEMHDLADMYPERVAQLYERLFKWELTLERPLWQLKRQYEGDAMMRMDNYRITSNQEMKQK</sequence>
<dbReference type="Gene3D" id="3.40.720.10">
    <property type="entry name" value="Alkaline Phosphatase, subunit A"/>
    <property type="match status" value="1"/>
</dbReference>
<dbReference type="InterPro" id="IPR000917">
    <property type="entry name" value="Sulfatase_N"/>
</dbReference>
<evidence type="ECO:0000256" key="6">
    <source>
        <dbReference type="SAM" id="SignalP"/>
    </source>
</evidence>
<dbReference type="STRING" id="1129793.GPLA_1268"/>
<evidence type="ECO:0000313" key="9">
    <source>
        <dbReference type="Proteomes" id="UP000006322"/>
    </source>
</evidence>
<keyword evidence="9" id="KW-1185">Reference proteome</keyword>
<evidence type="ECO:0000256" key="5">
    <source>
        <dbReference type="SAM" id="MobiDB-lite"/>
    </source>
</evidence>
<dbReference type="SUPFAM" id="SSF53649">
    <property type="entry name" value="Alkaline phosphatase-like"/>
    <property type="match status" value="1"/>
</dbReference>
<dbReference type="GO" id="GO:0003943">
    <property type="term" value="F:N-acetylgalactosamine-4-sulfatase activity"/>
    <property type="evidence" value="ECO:0007669"/>
    <property type="project" value="UniProtKB-EC"/>
</dbReference>
<dbReference type="PANTHER" id="PTHR42693">
    <property type="entry name" value="ARYLSULFATASE FAMILY MEMBER"/>
    <property type="match status" value="1"/>
</dbReference>